<evidence type="ECO:0000256" key="13">
    <source>
        <dbReference type="HAMAP-Rule" id="MF_00409"/>
    </source>
</evidence>
<dbReference type="GO" id="GO:0009245">
    <property type="term" value="P:lipid A biosynthetic process"/>
    <property type="evidence" value="ECO:0007669"/>
    <property type="project" value="UniProtKB-UniRule"/>
</dbReference>
<comment type="similarity">
    <text evidence="13">Belongs to the LpxK family.</text>
</comment>
<gene>
    <name evidence="13" type="primary">lpxK</name>
    <name evidence="14" type="ORF">SAMN02745124_01056</name>
</gene>
<comment type="pathway">
    <text evidence="2 13">Glycolipid biosynthesis; lipid IV(A) biosynthesis; lipid IV(A) from (3R)-3-hydroxytetradecanoyl-[acyl-carrier-protein] and UDP-N-acetyl-alpha-D-glucosamine: step 6/6.</text>
</comment>
<dbReference type="InterPro" id="IPR027417">
    <property type="entry name" value="P-loop_NTPase"/>
</dbReference>
<dbReference type="NCBIfam" id="TIGR00682">
    <property type="entry name" value="lpxK"/>
    <property type="match status" value="1"/>
</dbReference>
<evidence type="ECO:0000256" key="2">
    <source>
        <dbReference type="ARBA" id="ARBA00004870"/>
    </source>
</evidence>
<evidence type="ECO:0000256" key="11">
    <source>
        <dbReference type="ARBA" id="ARBA00023098"/>
    </source>
</evidence>
<keyword evidence="5 13" id="KW-0444">Lipid biosynthesis</keyword>
<evidence type="ECO:0000256" key="4">
    <source>
        <dbReference type="ARBA" id="ARBA00016436"/>
    </source>
</evidence>
<dbReference type="Pfam" id="PF02606">
    <property type="entry name" value="LpxK"/>
    <property type="match status" value="1"/>
</dbReference>
<comment type="catalytic activity">
    <reaction evidence="13">
        <text>a lipid A disaccharide + ATP = a lipid IVA + ADP + H(+)</text>
        <dbReference type="Rhea" id="RHEA:67840"/>
        <dbReference type="ChEBI" id="CHEBI:15378"/>
        <dbReference type="ChEBI" id="CHEBI:30616"/>
        <dbReference type="ChEBI" id="CHEBI:176343"/>
        <dbReference type="ChEBI" id="CHEBI:176425"/>
        <dbReference type="ChEBI" id="CHEBI:456216"/>
        <dbReference type="EC" id="2.7.1.130"/>
    </reaction>
</comment>
<evidence type="ECO:0000313" key="14">
    <source>
        <dbReference type="EMBL" id="SHH59057.1"/>
    </source>
</evidence>
<dbReference type="GO" id="GO:0009029">
    <property type="term" value="F:lipid-A 4'-kinase activity"/>
    <property type="evidence" value="ECO:0007669"/>
    <property type="project" value="UniProtKB-UniRule"/>
</dbReference>
<reference evidence="14 15" key="1">
    <citation type="submission" date="2016-11" db="EMBL/GenBank/DDBJ databases">
        <authorList>
            <person name="Jaros S."/>
            <person name="Januszkiewicz K."/>
            <person name="Wedrychowicz H."/>
        </authorList>
    </citation>
    <scope>NUCLEOTIDE SEQUENCE [LARGE SCALE GENOMIC DNA]</scope>
    <source>
        <strain evidence="14 15">DSM 9705</strain>
    </source>
</reference>
<name>A0A1M5U7U0_9BACT</name>
<evidence type="ECO:0000256" key="9">
    <source>
        <dbReference type="ARBA" id="ARBA00022777"/>
    </source>
</evidence>
<comment type="function">
    <text evidence="1 13">Transfers the gamma-phosphate of ATP to the 4'-position of a tetraacyldisaccharide 1-phosphate intermediate (termed DS-1-P) to form tetraacyldisaccharide 1,4'-bis-phosphate (lipid IVA).</text>
</comment>
<dbReference type="UniPathway" id="UPA00359">
    <property type="reaction ID" value="UER00482"/>
</dbReference>
<dbReference type="PANTHER" id="PTHR42724">
    <property type="entry name" value="TETRAACYLDISACCHARIDE 4'-KINASE"/>
    <property type="match status" value="1"/>
</dbReference>
<dbReference type="SUPFAM" id="SSF52540">
    <property type="entry name" value="P-loop containing nucleoside triphosphate hydrolases"/>
    <property type="match status" value="1"/>
</dbReference>
<accession>A0A1M5U7U0</accession>
<dbReference type="EC" id="2.7.1.130" evidence="3 13"/>
<dbReference type="OrthoDB" id="9766423at2"/>
<organism evidence="14 15">
    <name type="scientific">Desulfofustis glycolicus DSM 9705</name>
    <dbReference type="NCBI Taxonomy" id="1121409"/>
    <lineage>
        <taxon>Bacteria</taxon>
        <taxon>Pseudomonadati</taxon>
        <taxon>Thermodesulfobacteriota</taxon>
        <taxon>Desulfobulbia</taxon>
        <taxon>Desulfobulbales</taxon>
        <taxon>Desulfocapsaceae</taxon>
        <taxon>Desulfofustis</taxon>
    </lineage>
</organism>
<keyword evidence="8 13" id="KW-0547">Nucleotide-binding</keyword>
<dbReference type="HAMAP" id="MF_00409">
    <property type="entry name" value="LpxK"/>
    <property type="match status" value="1"/>
</dbReference>
<dbReference type="STRING" id="1121409.SAMN02745124_01056"/>
<feature type="binding site" evidence="13">
    <location>
        <begin position="52"/>
        <end position="59"/>
    </location>
    <ligand>
        <name>ATP</name>
        <dbReference type="ChEBI" id="CHEBI:30616"/>
    </ligand>
</feature>
<dbReference type="PANTHER" id="PTHR42724:SF1">
    <property type="entry name" value="TETRAACYLDISACCHARIDE 4'-KINASE, MITOCHONDRIAL-RELATED"/>
    <property type="match status" value="1"/>
</dbReference>
<dbReference type="GO" id="GO:0005886">
    <property type="term" value="C:plasma membrane"/>
    <property type="evidence" value="ECO:0007669"/>
    <property type="project" value="TreeGrafter"/>
</dbReference>
<dbReference type="InterPro" id="IPR003758">
    <property type="entry name" value="LpxK"/>
</dbReference>
<keyword evidence="11 13" id="KW-0443">Lipid metabolism</keyword>
<dbReference type="AlphaFoldDB" id="A0A1M5U7U0"/>
<evidence type="ECO:0000256" key="1">
    <source>
        <dbReference type="ARBA" id="ARBA00002274"/>
    </source>
</evidence>
<keyword evidence="7 13" id="KW-0808">Transferase</keyword>
<dbReference type="GO" id="GO:0009244">
    <property type="term" value="P:lipopolysaccharide core region biosynthetic process"/>
    <property type="evidence" value="ECO:0007669"/>
    <property type="project" value="TreeGrafter"/>
</dbReference>
<evidence type="ECO:0000256" key="10">
    <source>
        <dbReference type="ARBA" id="ARBA00022840"/>
    </source>
</evidence>
<keyword evidence="10 13" id="KW-0067">ATP-binding</keyword>
<evidence type="ECO:0000256" key="12">
    <source>
        <dbReference type="ARBA" id="ARBA00029757"/>
    </source>
</evidence>
<evidence type="ECO:0000313" key="15">
    <source>
        <dbReference type="Proteomes" id="UP000184139"/>
    </source>
</evidence>
<evidence type="ECO:0000256" key="3">
    <source>
        <dbReference type="ARBA" id="ARBA00012071"/>
    </source>
</evidence>
<evidence type="ECO:0000256" key="7">
    <source>
        <dbReference type="ARBA" id="ARBA00022679"/>
    </source>
</evidence>
<sequence>MNKQPPEPPYFLGRPFSPLYALAMKIRAGLYRRRVLTTHHFDVPVISVGNLTMGGTGKTPLVIYLADLLRSRGYRPAVISRGYQGASRNDVNIVCDRTSLSADPQQVGDEPYLIADRLRDVVVMTGKKRHLPCRAAIDDYGCNVLILDDGFQHLAVARSLDLVLFDADHFAGNSRVFPGGELREPISALHRCDAFVLTGVTLDNQQRADACAQLLTTRFAGKPVIRVNRRYARFVRHEMSPSGPRSSVVDLADIPRPLSCFCAIARPERLTASLAALNIEISAFTWFTDHHRISENELAVLTEKAVTSGAQGLLTTEKDMTKLKRLVPSATLPIFVPILEIPDNRQLNALVFDALKS</sequence>
<evidence type="ECO:0000256" key="8">
    <source>
        <dbReference type="ARBA" id="ARBA00022741"/>
    </source>
</evidence>
<evidence type="ECO:0000256" key="6">
    <source>
        <dbReference type="ARBA" id="ARBA00022556"/>
    </source>
</evidence>
<dbReference type="Proteomes" id="UP000184139">
    <property type="component" value="Unassembled WGS sequence"/>
</dbReference>
<keyword evidence="9 13" id="KW-0418">Kinase</keyword>
<dbReference type="GO" id="GO:0005524">
    <property type="term" value="F:ATP binding"/>
    <property type="evidence" value="ECO:0007669"/>
    <property type="project" value="UniProtKB-UniRule"/>
</dbReference>
<proteinExistence type="inferred from homology"/>
<dbReference type="RefSeq" id="WP_073373918.1">
    <property type="nucleotide sequence ID" value="NZ_FQXS01000004.1"/>
</dbReference>
<dbReference type="CDD" id="cd01983">
    <property type="entry name" value="SIMIBI"/>
    <property type="match status" value="1"/>
</dbReference>
<keyword evidence="6 13" id="KW-0441">Lipid A biosynthesis</keyword>
<protein>
    <recommendedName>
        <fullName evidence="4 13">Tetraacyldisaccharide 4'-kinase</fullName>
        <ecNumber evidence="3 13">2.7.1.130</ecNumber>
    </recommendedName>
    <alternativeName>
        <fullName evidence="12 13">Lipid A 4'-kinase</fullName>
    </alternativeName>
</protein>
<keyword evidence="15" id="KW-1185">Reference proteome</keyword>
<dbReference type="EMBL" id="FQXS01000004">
    <property type="protein sequence ID" value="SHH59057.1"/>
    <property type="molecule type" value="Genomic_DNA"/>
</dbReference>
<evidence type="ECO:0000256" key="5">
    <source>
        <dbReference type="ARBA" id="ARBA00022516"/>
    </source>
</evidence>